<keyword evidence="1" id="KW-1133">Transmembrane helix</keyword>
<reference evidence="2 3" key="1">
    <citation type="submission" date="2013-11" db="EMBL/GenBank/DDBJ databases">
        <title>Comparative genomics of Ignicoccus.</title>
        <authorList>
            <person name="Podar M."/>
        </authorList>
    </citation>
    <scope>NUCLEOTIDE SEQUENCE [LARGE SCALE GENOMIC DNA]</scope>
    <source>
        <strain evidence="2 3">DSM 13165</strain>
    </source>
</reference>
<dbReference type="GeneID" id="30679749"/>
<evidence type="ECO:0000256" key="1">
    <source>
        <dbReference type="SAM" id="Phobius"/>
    </source>
</evidence>
<dbReference type="RefSeq" id="WP_075049380.1">
    <property type="nucleotide sequence ID" value="NZ_CP006867.1"/>
</dbReference>
<evidence type="ECO:0000313" key="3">
    <source>
        <dbReference type="Proteomes" id="UP000060778"/>
    </source>
</evidence>
<protein>
    <submittedName>
        <fullName evidence="2">Uncharacterized protein</fullName>
    </submittedName>
</protein>
<feature type="transmembrane region" description="Helical" evidence="1">
    <location>
        <begin position="62"/>
        <end position="82"/>
    </location>
</feature>
<organism evidence="2 3">
    <name type="scientific">Ignicoccus islandicus DSM 13165</name>
    <dbReference type="NCBI Taxonomy" id="940295"/>
    <lineage>
        <taxon>Archaea</taxon>
        <taxon>Thermoproteota</taxon>
        <taxon>Thermoprotei</taxon>
        <taxon>Desulfurococcales</taxon>
        <taxon>Desulfurococcaceae</taxon>
        <taxon>Ignicoccus</taxon>
    </lineage>
</organism>
<dbReference type="KEGG" id="iis:EYM_01710"/>
<dbReference type="AlphaFoldDB" id="A0A0U3G1N5"/>
<evidence type="ECO:0000313" key="2">
    <source>
        <dbReference type="EMBL" id="ALU12236.1"/>
    </source>
</evidence>
<dbReference type="Proteomes" id="UP000060778">
    <property type="component" value="Chromosome"/>
</dbReference>
<keyword evidence="1" id="KW-0812">Transmembrane</keyword>
<proteinExistence type="predicted"/>
<keyword evidence="3" id="KW-1185">Reference proteome</keyword>
<sequence length="84" mass="9064">MEIVFPIFTSLAIALVLFYLWKGPQFLQEALGGALIAMLFGSVGAYLGTLIFAGQYATPEVLTASVIAASITAIWTYLFAYAHK</sequence>
<gene>
    <name evidence="2" type="ORF">EYM_01710</name>
</gene>
<name>A0A0U3G1N5_9CREN</name>
<keyword evidence="1" id="KW-0472">Membrane</keyword>
<dbReference type="EMBL" id="CP006867">
    <property type="protein sequence ID" value="ALU12236.1"/>
    <property type="molecule type" value="Genomic_DNA"/>
</dbReference>
<dbReference type="STRING" id="940295.EYM_01710"/>
<feature type="transmembrane region" description="Helical" evidence="1">
    <location>
        <begin position="33"/>
        <end position="56"/>
    </location>
</feature>
<accession>A0A0U3G1N5</accession>
<feature type="transmembrane region" description="Helical" evidence="1">
    <location>
        <begin position="6"/>
        <end position="21"/>
    </location>
</feature>